<dbReference type="Proteomes" id="UP000502608">
    <property type="component" value="Chromosome"/>
</dbReference>
<keyword evidence="9" id="KW-1185">Reference proteome</keyword>
<evidence type="ECO:0000313" key="9">
    <source>
        <dbReference type="Proteomes" id="UP000502608"/>
    </source>
</evidence>
<dbReference type="EC" id="3.6.1.-" evidence="6"/>
<comment type="subunit">
    <text evidence="3 6">Monomer.</text>
</comment>
<dbReference type="RefSeq" id="WP_167677858.1">
    <property type="nucleotide sequence ID" value="NZ_CP050313.1"/>
</dbReference>
<dbReference type="AlphaFoldDB" id="A0A6G9QJN8"/>
<dbReference type="Gene3D" id="3.90.79.10">
    <property type="entry name" value="Nucleoside Triphosphate Pyrophosphohydrolase"/>
    <property type="match status" value="1"/>
</dbReference>
<proteinExistence type="inferred from homology"/>
<evidence type="ECO:0000256" key="6">
    <source>
        <dbReference type="RuleBase" id="RU364043"/>
    </source>
</evidence>
<dbReference type="GO" id="GO:0004787">
    <property type="term" value="F:thiamine diphosphate phosphatase activity"/>
    <property type="evidence" value="ECO:0007669"/>
    <property type="project" value="InterPro"/>
</dbReference>
<organism evidence="8 9">
    <name type="scientific">Shewanella aestuarii</name>
    <dbReference type="NCBI Taxonomy" id="1028752"/>
    <lineage>
        <taxon>Bacteria</taxon>
        <taxon>Pseudomonadati</taxon>
        <taxon>Pseudomonadota</taxon>
        <taxon>Gammaproteobacteria</taxon>
        <taxon>Alteromonadales</taxon>
        <taxon>Shewanellaceae</taxon>
        <taxon>Shewanella</taxon>
    </lineage>
</organism>
<dbReference type="InterPro" id="IPR000086">
    <property type="entry name" value="NUDIX_hydrolase_dom"/>
</dbReference>
<accession>A0A6G9QJN8</accession>
<dbReference type="PROSITE" id="PS51462">
    <property type="entry name" value="NUDIX"/>
    <property type="match status" value="1"/>
</dbReference>
<evidence type="ECO:0000256" key="5">
    <source>
        <dbReference type="ARBA" id="ARBA00022801"/>
    </source>
</evidence>
<evidence type="ECO:0000256" key="3">
    <source>
        <dbReference type="ARBA" id="ARBA00011245"/>
    </source>
</evidence>
<dbReference type="InterPro" id="IPR020084">
    <property type="entry name" value="NUDIX_hydrolase_CS"/>
</dbReference>
<comment type="cofactor">
    <cofactor evidence="1 6">
        <name>Mg(2+)</name>
        <dbReference type="ChEBI" id="CHEBI:18420"/>
    </cofactor>
</comment>
<evidence type="ECO:0000259" key="7">
    <source>
        <dbReference type="PROSITE" id="PS51462"/>
    </source>
</evidence>
<comment type="similarity">
    <text evidence="2 6">Belongs to the Nudix hydrolase family. NudJ subfamily.</text>
</comment>
<dbReference type="InterPro" id="IPR015797">
    <property type="entry name" value="NUDIX_hydrolase-like_dom_sf"/>
</dbReference>
<dbReference type="GO" id="GO:0017110">
    <property type="term" value="F:nucleoside diphosphate phosphatase activity"/>
    <property type="evidence" value="ECO:0007669"/>
    <property type="project" value="InterPro"/>
</dbReference>
<evidence type="ECO:0000256" key="2">
    <source>
        <dbReference type="ARBA" id="ARBA00007608"/>
    </source>
</evidence>
<dbReference type="PANTHER" id="PTHR43222">
    <property type="entry name" value="NUDIX HYDROLASE 23"/>
    <property type="match status" value="1"/>
</dbReference>
<dbReference type="GO" id="GO:0017111">
    <property type="term" value="F:ribonucleoside triphosphate phosphatase activity"/>
    <property type="evidence" value="ECO:0007669"/>
    <property type="project" value="InterPro"/>
</dbReference>
<dbReference type="Pfam" id="PF00293">
    <property type="entry name" value="NUDIX"/>
    <property type="match status" value="1"/>
</dbReference>
<dbReference type="EMBL" id="CP050313">
    <property type="protein sequence ID" value="QIR14770.1"/>
    <property type="molecule type" value="Genomic_DNA"/>
</dbReference>
<keyword evidence="5 6" id="KW-0378">Hydrolase</keyword>
<dbReference type="PROSITE" id="PS00893">
    <property type="entry name" value="NUDIX_BOX"/>
    <property type="match status" value="1"/>
</dbReference>
<dbReference type="KEGG" id="saes:HBH39_09965"/>
<name>A0A6G9QJN8_9GAMM</name>
<evidence type="ECO:0000313" key="8">
    <source>
        <dbReference type="EMBL" id="QIR14770.1"/>
    </source>
</evidence>
<dbReference type="SUPFAM" id="SSF55811">
    <property type="entry name" value="Nudix"/>
    <property type="match status" value="1"/>
</dbReference>
<dbReference type="CDD" id="cd03675">
    <property type="entry name" value="NUDIX_Hydrolase"/>
    <property type="match status" value="1"/>
</dbReference>
<protein>
    <recommendedName>
        <fullName evidence="4 6">Phosphatase NudJ</fullName>
        <ecNumber evidence="6">3.6.1.-</ecNumber>
    </recommendedName>
</protein>
<reference evidence="8 9" key="1">
    <citation type="submission" date="2020-03" db="EMBL/GenBank/DDBJ databases">
        <title>Complete genome sequence of Shewanella sp.</title>
        <authorList>
            <person name="Kim Y.-S."/>
            <person name="Kim S.-J."/>
            <person name="Jung H.-K."/>
            <person name="Kim K.-H."/>
        </authorList>
    </citation>
    <scope>NUCLEOTIDE SEQUENCE [LARGE SCALE GENOMIC DNA]</scope>
    <source>
        <strain evidence="8 9">PN3F2</strain>
    </source>
</reference>
<sequence length="152" mass="17399">MNERYKPNTTVAMVIHCNDHFLLVEELIDNQTKFNQPAGHIEANESIIEACQREVFEETGLVIEATNLVGIYQYTANPTLAFIRYTFCASLPVMVKAQPQDSSIIRTHWFTREQIEQKSAQLRSPLVLKTIDDFIAQRGQHTPTTLLNSDYL</sequence>
<dbReference type="InterPro" id="IPR033713">
    <property type="entry name" value="NudJ"/>
</dbReference>
<feature type="domain" description="Nudix hydrolase" evidence="7">
    <location>
        <begin position="4"/>
        <end position="135"/>
    </location>
</feature>
<gene>
    <name evidence="6" type="primary">nudJ</name>
    <name evidence="8" type="ORF">HBH39_09965</name>
</gene>
<evidence type="ECO:0000256" key="1">
    <source>
        <dbReference type="ARBA" id="ARBA00001946"/>
    </source>
</evidence>
<evidence type="ECO:0000256" key="4">
    <source>
        <dbReference type="ARBA" id="ARBA00015552"/>
    </source>
</evidence>
<keyword evidence="6" id="KW-0460">Magnesium</keyword>
<dbReference type="PANTHER" id="PTHR43222:SF11">
    <property type="entry name" value="PHOSPHATASE NUDJ"/>
    <property type="match status" value="1"/>
</dbReference>